<evidence type="ECO:0000313" key="5">
    <source>
        <dbReference type="EMBL" id="TPE53252.1"/>
    </source>
</evidence>
<dbReference type="OrthoDB" id="54411at2"/>
<gene>
    <name evidence="5" type="ORF">FJM51_04330</name>
</gene>
<dbReference type="Gene3D" id="1.25.40.10">
    <property type="entry name" value="Tetratricopeptide repeat domain"/>
    <property type="match status" value="1"/>
</dbReference>
<feature type="domain" description="Guanylate cyclase" evidence="3">
    <location>
        <begin position="134"/>
        <end position="248"/>
    </location>
</feature>
<dbReference type="Gene3D" id="3.40.50.10070">
    <property type="entry name" value="TolB, N-terminal domain"/>
    <property type="match status" value="1"/>
</dbReference>
<reference evidence="5 6" key="1">
    <citation type="submission" date="2019-06" db="EMBL/GenBank/DDBJ databases">
        <title>A novel bacterium of genus Amaricoccus, isolated from marine sediment.</title>
        <authorList>
            <person name="Huang H."/>
            <person name="Mo K."/>
            <person name="Hu Y."/>
        </authorList>
    </citation>
    <scope>NUCLEOTIDE SEQUENCE [LARGE SCALE GENOMIC DNA]</scope>
    <source>
        <strain evidence="5 6">HB172011</strain>
    </source>
</reference>
<comment type="caution">
    <text evidence="5">The sequence shown here is derived from an EMBL/GenBank/DDBJ whole genome shotgun (WGS) entry which is preliminary data.</text>
</comment>
<accession>A0A501WX11</accession>
<name>A0A501WX11_9RHOB</name>
<keyword evidence="1 2" id="KW-0238">DNA-binding</keyword>
<dbReference type="SMART" id="SM00862">
    <property type="entry name" value="Trans_reg_C"/>
    <property type="match status" value="1"/>
</dbReference>
<dbReference type="PANTHER" id="PTHR43081:SF19">
    <property type="entry name" value="PH-SENSITIVE ADENYLATE CYCLASE RV1264"/>
    <property type="match status" value="1"/>
</dbReference>
<keyword evidence="6" id="KW-1185">Reference proteome</keyword>
<dbReference type="Pfam" id="PF00211">
    <property type="entry name" value="Guanylate_cyc"/>
    <property type="match status" value="1"/>
</dbReference>
<dbReference type="EMBL" id="VFRP01000002">
    <property type="protein sequence ID" value="TPE53252.1"/>
    <property type="molecule type" value="Genomic_DNA"/>
</dbReference>
<protein>
    <recommendedName>
        <fullName evidence="7">Adenylate cyclase</fullName>
    </recommendedName>
</protein>
<dbReference type="InterPro" id="IPR011990">
    <property type="entry name" value="TPR-like_helical_dom_sf"/>
</dbReference>
<dbReference type="InterPro" id="IPR016032">
    <property type="entry name" value="Sig_transdc_resp-reg_C-effctor"/>
</dbReference>
<dbReference type="InterPro" id="IPR050697">
    <property type="entry name" value="Adenylyl/Guanylyl_Cyclase_3/4"/>
</dbReference>
<dbReference type="SMART" id="SM00028">
    <property type="entry name" value="TPR"/>
    <property type="match status" value="3"/>
</dbReference>
<dbReference type="PANTHER" id="PTHR43081">
    <property type="entry name" value="ADENYLATE CYCLASE, TERMINAL-DIFFERENTIATION SPECIFIC-RELATED"/>
    <property type="match status" value="1"/>
</dbReference>
<dbReference type="Gene3D" id="3.30.70.1230">
    <property type="entry name" value="Nucleotide cyclase"/>
    <property type="match status" value="1"/>
</dbReference>
<dbReference type="SUPFAM" id="SSF55073">
    <property type="entry name" value="Nucleotide cyclase"/>
    <property type="match status" value="1"/>
</dbReference>
<dbReference type="GO" id="GO:0003677">
    <property type="term" value="F:DNA binding"/>
    <property type="evidence" value="ECO:0007669"/>
    <property type="project" value="UniProtKB-UniRule"/>
</dbReference>
<evidence type="ECO:0000259" key="3">
    <source>
        <dbReference type="PROSITE" id="PS50125"/>
    </source>
</evidence>
<dbReference type="InterPro" id="IPR019734">
    <property type="entry name" value="TPR_rpt"/>
</dbReference>
<dbReference type="GO" id="GO:0004016">
    <property type="term" value="F:adenylate cyclase activity"/>
    <property type="evidence" value="ECO:0007669"/>
    <property type="project" value="UniProtKB-ARBA"/>
</dbReference>
<dbReference type="PROSITE" id="PS50125">
    <property type="entry name" value="GUANYLATE_CYCLASE_2"/>
    <property type="match status" value="1"/>
</dbReference>
<evidence type="ECO:0000259" key="4">
    <source>
        <dbReference type="PROSITE" id="PS51755"/>
    </source>
</evidence>
<feature type="domain" description="OmpR/PhoB-type" evidence="4">
    <location>
        <begin position="8"/>
        <end position="105"/>
    </location>
</feature>
<dbReference type="InterPro" id="IPR036388">
    <property type="entry name" value="WH-like_DNA-bd_sf"/>
</dbReference>
<dbReference type="SUPFAM" id="SSF48452">
    <property type="entry name" value="TPR-like"/>
    <property type="match status" value="1"/>
</dbReference>
<dbReference type="InterPro" id="IPR001867">
    <property type="entry name" value="OmpR/PhoB-type_DNA-bd"/>
</dbReference>
<dbReference type="PROSITE" id="PS51755">
    <property type="entry name" value="OMPR_PHOB"/>
    <property type="match status" value="1"/>
</dbReference>
<dbReference type="InterPro" id="IPR029787">
    <property type="entry name" value="Nucleotide_cyclase"/>
</dbReference>
<dbReference type="SUPFAM" id="SSF46894">
    <property type="entry name" value="C-terminal effector domain of the bipartite response regulators"/>
    <property type="match status" value="1"/>
</dbReference>
<evidence type="ECO:0008006" key="7">
    <source>
        <dbReference type="Google" id="ProtNLM"/>
    </source>
</evidence>
<evidence type="ECO:0000313" key="6">
    <source>
        <dbReference type="Proteomes" id="UP000319255"/>
    </source>
</evidence>
<dbReference type="CDD" id="cd00383">
    <property type="entry name" value="trans_reg_C"/>
    <property type="match status" value="1"/>
</dbReference>
<dbReference type="Proteomes" id="UP000319255">
    <property type="component" value="Unassembled WGS sequence"/>
</dbReference>
<feature type="DNA-binding region" description="OmpR/PhoB-type" evidence="2">
    <location>
        <begin position="8"/>
        <end position="105"/>
    </location>
</feature>
<dbReference type="Gene3D" id="1.10.10.10">
    <property type="entry name" value="Winged helix-like DNA-binding domain superfamily/Winged helix DNA-binding domain"/>
    <property type="match status" value="1"/>
</dbReference>
<organism evidence="5 6">
    <name type="scientific">Amaricoccus solimangrovi</name>
    <dbReference type="NCBI Taxonomy" id="2589815"/>
    <lineage>
        <taxon>Bacteria</taxon>
        <taxon>Pseudomonadati</taxon>
        <taxon>Pseudomonadota</taxon>
        <taxon>Alphaproteobacteria</taxon>
        <taxon>Rhodobacterales</taxon>
        <taxon>Paracoccaceae</taxon>
        <taxon>Amaricoccus</taxon>
    </lineage>
</organism>
<dbReference type="GO" id="GO:0006355">
    <property type="term" value="P:regulation of DNA-templated transcription"/>
    <property type="evidence" value="ECO:0007669"/>
    <property type="project" value="InterPro"/>
</dbReference>
<evidence type="ECO:0000256" key="2">
    <source>
        <dbReference type="PROSITE-ProRule" id="PRU01091"/>
    </source>
</evidence>
<dbReference type="GO" id="GO:0006171">
    <property type="term" value="P:cAMP biosynthetic process"/>
    <property type="evidence" value="ECO:0007669"/>
    <property type="project" value="TreeGrafter"/>
</dbReference>
<proteinExistence type="predicted"/>
<dbReference type="AlphaFoldDB" id="A0A501WX11"/>
<dbReference type="GO" id="GO:0000160">
    <property type="term" value="P:phosphorelay signal transduction system"/>
    <property type="evidence" value="ECO:0007669"/>
    <property type="project" value="InterPro"/>
</dbReference>
<dbReference type="Pfam" id="PF00486">
    <property type="entry name" value="Trans_reg_C"/>
    <property type="match status" value="1"/>
</dbReference>
<sequence length="702" mass="77112">MNRHGGKPVRHSFGPYVLDEDARELLLRGAPVAIQPRVFDLLVHLVRNAGRAVPKDELMDTLWPDVIVTEASLHRLASLARRALDPGGAGSAIRSVARHGYRFSTDQLDIATGTSAESAAGGHSDTPSKPRLAAILAAGVVGSGTWARRDGGGAVRTVKGHINAFEPHLALHHGRVVRNMGDGFLAEFPSVLEAVACAVALQKIAVERNQRLGSADRAMFRIGVHAGDVIEDDGDISGDSVDIASCLEDMAAPGAIAVSASVFEDVNGRLDLAFRDRGRRTLNSVQRPLKVFEIEIGVAAIPRRPRPELPDKPSIAILPLKALSGNAEDEFLADGLTDDLTTALSSVPWLFVIARNSAFTYKGLAMDIRRIGRELGVRYIVEGSVRRSGEHVRISARLADAADGRQIWADRYDGELGDVFDLQDRIVGEVVRAVAPRVQSAEIRKSTRKRPDDRTSYDLYLNALGHLRCARITEARTLLRKAIEVYPDFAGARAILAWCTTLQVAWQSPEEHRKLREEGAGLCREALESMQRDLETEAYAGYSLAFHMLDVQRGMELVAHAVEDCPSFAWAWTSRSFLESFFGDPRRGLEFGERAFRLNPRDPLIFRTFHALATAYAGLGDYQKALEIAEEGLKHNSNIFALKLQKISALARMRRLDEARAEARKLLGAQPGFRIAGFQSYRGKFQGSSDMIHDFRVSGLPE</sequence>
<dbReference type="InterPro" id="IPR001054">
    <property type="entry name" value="A/G_cyclase"/>
</dbReference>
<dbReference type="CDD" id="cd07302">
    <property type="entry name" value="CHD"/>
    <property type="match status" value="1"/>
</dbReference>
<evidence type="ECO:0000256" key="1">
    <source>
        <dbReference type="ARBA" id="ARBA00023125"/>
    </source>
</evidence>